<keyword evidence="4" id="KW-1185">Reference proteome</keyword>
<dbReference type="InterPro" id="IPR036388">
    <property type="entry name" value="WH-like_DNA-bd_sf"/>
</dbReference>
<dbReference type="SUPFAM" id="SSF46785">
    <property type="entry name" value="Winged helix' DNA-binding domain"/>
    <property type="match status" value="1"/>
</dbReference>
<sequence length="371" mass="39571">MLTDGKDCNETADGSVSVGRRVVRHQTVRPLEDRDAQGLSPEDIADHNGRTVSALLLREGPLTRQELAARLKLTEPAITGILQRLLSAGLVSKGNRQTSTRYKAAEFSLVSSGAYGLGVERCQNGGSLALCNLAGEMVLYQRFDQDEAFFAAVRQIVQAEMGFPAPIGVGVVMNADKDDAFTTAFGELPSFTLSKPEAVLAGERLFGIGEPEGGLVVVLIDEQVQAGLIINGRFYRGTHGRAGAIGAMRPGLAEGTLDVMASAASYRAFIAAQGENEVDRWIEQAASRLLDGVVTIAGFISPGAMLLGGQLPADVIDRLIEKIADVRLGKERYFVPAAWIPPVRPLSFPDRDAAYGAAVAPFIELLLPKPN</sequence>
<dbReference type="Gene3D" id="3.30.420.40">
    <property type="match status" value="1"/>
</dbReference>
<dbReference type="InterPro" id="IPR000600">
    <property type="entry name" value="ROK"/>
</dbReference>
<dbReference type="Proteomes" id="UP000179454">
    <property type="component" value="Unassembled WGS sequence"/>
</dbReference>
<reference evidence="4 5" key="1">
    <citation type="submission" date="2019-11" db="EMBL/GenBank/DDBJ databases">
        <title>Whole-genome sequencing of Allorhizobium vitis.</title>
        <authorList>
            <person name="Gan H.M."/>
            <person name="Savka M.A."/>
        </authorList>
    </citation>
    <scope>NUCLEOTIDE SEQUENCE [LARGE SCALE GENOMIC DNA]</scope>
    <source>
        <strain evidence="3 5">RF2/1</strain>
        <strain evidence="2 4">T1/7</strain>
    </source>
</reference>
<dbReference type="InterPro" id="IPR043129">
    <property type="entry name" value="ATPase_NBD"/>
</dbReference>
<comment type="caution">
    <text evidence="3">The sequence shown here is derived from an EMBL/GenBank/DDBJ whole genome shotgun (WGS) entry which is preliminary data.</text>
</comment>
<name>A0ABD6H3Q9_AGRVI</name>
<dbReference type="SUPFAM" id="SSF53067">
    <property type="entry name" value="Actin-like ATPase domain"/>
    <property type="match status" value="1"/>
</dbReference>
<dbReference type="CDD" id="cd00090">
    <property type="entry name" value="HTH_ARSR"/>
    <property type="match status" value="1"/>
</dbReference>
<accession>A0ABD6H3Q9</accession>
<dbReference type="EMBL" id="MBFA02000002">
    <property type="protein sequence ID" value="MUP09012.1"/>
    <property type="molecule type" value="Genomic_DNA"/>
</dbReference>
<organism evidence="3 5">
    <name type="scientific">Agrobacterium vitis</name>
    <name type="common">Rhizobium vitis</name>
    <dbReference type="NCBI Taxonomy" id="373"/>
    <lineage>
        <taxon>Bacteria</taxon>
        <taxon>Pseudomonadati</taxon>
        <taxon>Pseudomonadota</taxon>
        <taxon>Alphaproteobacteria</taxon>
        <taxon>Hyphomicrobiales</taxon>
        <taxon>Rhizobiaceae</taxon>
        <taxon>Rhizobium/Agrobacterium group</taxon>
        <taxon>Agrobacterium</taxon>
    </lineage>
</organism>
<dbReference type="InterPro" id="IPR011991">
    <property type="entry name" value="ArsR-like_HTH"/>
</dbReference>
<dbReference type="Gene3D" id="1.10.10.10">
    <property type="entry name" value="Winged helix-like DNA-binding domain superfamily/Winged helix DNA-binding domain"/>
    <property type="match status" value="1"/>
</dbReference>
<gene>
    <name evidence="3" type="ORF">BBK91_003895</name>
    <name evidence="2" type="ORF">BBL17_006375</name>
</gene>
<comment type="similarity">
    <text evidence="1">Belongs to the ROK (NagC/XylR) family.</text>
</comment>
<dbReference type="EMBL" id="MBFE02000003">
    <property type="protein sequence ID" value="MUO41408.1"/>
    <property type="molecule type" value="Genomic_DNA"/>
</dbReference>
<dbReference type="Proteomes" id="UP000179536">
    <property type="component" value="Unassembled WGS sequence"/>
</dbReference>
<evidence type="ECO:0000313" key="2">
    <source>
        <dbReference type="EMBL" id="MUO41408.1"/>
    </source>
</evidence>
<dbReference type="AlphaFoldDB" id="A0ABD6H3Q9"/>
<evidence type="ECO:0000313" key="4">
    <source>
        <dbReference type="Proteomes" id="UP000179454"/>
    </source>
</evidence>
<evidence type="ECO:0000313" key="3">
    <source>
        <dbReference type="EMBL" id="MUP09012.1"/>
    </source>
</evidence>
<dbReference type="Pfam" id="PF13412">
    <property type="entry name" value="HTH_24"/>
    <property type="match status" value="1"/>
</dbReference>
<dbReference type="PANTHER" id="PTHR18964:SF149">
    <property type="entry name" value="BIFUNCTIONAL UDP-N-ACETYLGLUCOSAMINE 2-EPIMERASE_N-ACETYLMANNOSAMINE KINASE"/>
    <property type="match status" value="1"/>
</dbReference>
<protein>
    <submittedName>
        <fullName evidence="3">MarR family transcriptional regulator</fullName>
    </submittedName>
</protein>
<evidence type="ECO:0000256" key="1">
    <source>
        <dbReference type="ARBA" id="ARBA00006479"/>
    </source>
</evidence>
<proteinExistence type="inferred from homology"/>
<evidence type="ECO:0000313" key="5">
    <source>
        <dbReference type="Proteomes" id="UP000179536"/>
    </source>
</evidence>
<dbReference type="PANTHER" id="PTHR18964">
    <property type="entry name" value="ROK (REPRESSOR, ORF, KINASE) FAMILY"/>
    <property type="match status" value="1"/>
</dbReference>
<dbReference type="GO" id="GO:0006355">
    <property type="term" value="P:regulation of DNA-templated transcription"/>
    <property type="evidence" value="ECO:0007669"/>
    <property type="project" value="UniProtKB-ARBA"/>
</dbReference>
<dbReference type="InterPro" id="IPR036390">
    <property type="entry name" value="WH_DNA-bd_sf"/>
</dbReference>